<evidence type="ECO:0000313" key="1">
    <source>
        <dbReference type="EMBL" id="CAI9735360.1"/>
    </source>
</evidence>
<name>A0AA36BJ44_OCTVU</name>
<reference evidence="1" key="1">
    <citation type="submission" date="2023-08" db="EMBL/GenBank/DDBJ databases">
        <authorList>
            <person name="Alioto T."/>
            <person name="Alioto T."/>
            <person name="Gomez Garrido J."/>
        </authorList>
    </citation>
    <scope>NUCLEOTIDE SEQUENCE</scope>
</reference>
<gene>
    <name evidence="1" type="ORF">OCTVUL_1B031389</name>
</gene>
<proteinExistence type="predicted"/>
<dbReference type="AlphaFoldDB" id="A0AA36BJ44"/>
<organism evidence="1 2">
    <name type="scientific">Octopus vulgaris</name>
    <name type="common">Common octopus</name>
    <dbReference type="NCBI Taxonomy" id="6645"/>
    <lineage>
        <taxon>Eukaryota</taxon>
        <taxon>Metazoa</taxon>
        <taxon>Spiralia</taxon>
        <taxon>Lophotrochozoa</taxon>
        <taxon>Mollusca</taxon>
        <taxon>Cephalopoda</taxon>
        <taxon>Coleoidea</taxon>
        <taxon>Octopodiformes</taxon>
        <taxon>Octopoda</taxon>
        <taxon>Incirrata</taxon>
        <taxon>Octopodidae</taxon>
        <taxon>Octopus</taxon>
    </lineage>
</organism>
<dbReference type="EMBL" id="OX597830">
    <property type="protein sequence ID" value="CAI9735360.1"/>
    <property type="molecule type" value="Genomic_DNA"/>
</dbReference>
<sequence>MKTELVHQPICDHLPAFAPPLYVNGKPLKTVFSFTYLDSIVSNDAKMDKDIESRIGKASSAFGKEQPLRIIEGTENIEMGQSKNITSKEKKEIVKLPGEGNAKYCNF</sequence>
<keyword evidence="2" id="KW-1185">Reference proteome</keyword>
<protein>
    <submittedName>
        <fullName evidence="1">Uncharacterized protein</fullName>
    </submittedName>
</protein>
<accession>A0AA36BJ44</accession>
<dbReference type="Proteomes" id="UP001162480">
    <property type="component" value="Chromosome 17"/>
</dbReference>
<evidence type="ECO:0000313" key="2">
    <source>
        <dbReference type="Proteomes" id="UP001162480"/>
    </source>
</evidence>